<comment type="caution">
    <text evidence="1">The sequence shown here is derived from an EMBL/GenBank/DDBJ whole genome shotgun (WGS) entry which is preliminary data.</text>
</comment>
<proteinExistence type="predicted"/>
<evidence type="ECO:0000313" key="1">
    <source>
        <dbReference type="EMBL" id="TRY55106.1"/>
    </source>
</evidence>
<name>A0A553MPK5_9TELE</name>
<dbReference type="AlphaFoldDB" id="A0A553MPK5"/>
<accession>A0A553MPK5</accession>
<sequence>MLVTTLFKCIQCFQNVVLLIRKWWNYTFNNNFC</sequence>
<organism evidence="1 2">
    <name type="scientific">Danionella cerebrum</name>
    <dbReference type="NCBI Taxonomy" id="2873325"/>
    <lineage>
        <taxon>Eukaryota</taxon>
        <taxon>Metazoa</taxon>
        <taxon>Chordata</taxon>
        <taxon>Craniata</taxon>
        <taxon>Vertebrata</taxon>
        <taxon>Euteleostomi</taxon>
        <taxon>Actinopterygii</taxon>
        <taxon>Neopterygii</taxon>
        <taxon>Teleostei</taxon>
        <taxon>Ostariophysi</taxon>
        <taxon>Cypriniformes</taxon>
        <taxon>Danionidae</taxon>
        <taxon>Danioninae</taxon>
        <taxon>Danionella</taxon>
    </lineage>
</organism>
<reference evidence="1 2" key="1">
    <citation type="journal article" date="2019" name="Sci. Data">
        <title>Hybrid genome assembly and annotation of Danionella translucida.</title>
        <authorList>
            <person name="Kadobianskyi M."/>
            <person name="Schulze L."/>
            <person name="Schuelke M."/>
            <person name="Judkewitz B."/>
        </authorList>
    </citation>
    <scope>NUCLEOTIDE SEQUENCE [LARGE SCALE GENOMIC DNA]</scope>
    <source>
        <strain evidence="1 2">Bolton</strain>
    </source>
</reference>
<dbReference type="Proteomes" id="UP000316079">
    <property type="component" value="Unassembled WGS sequence"/>
</dbReference>
<evidence type="ECO:0000313" key="2">
    <source>
        <dbReference type="Proteomes" id="UP000316079"/>
    </source>
</evidence>
<protein>
    <submittedName>
        <fullName evidence="1">Uncharacterized protein</fullName>
    </submittedName>
</protein>
<keyword evidence="2" id="KW-1185">Reference proteome</keyword>
<gene>
    <name evidence="1" type="ORF">DNTS_034523</name>
</gene>
<dbReference type="EMBL" id="SRMA01027335">
    <property type="protein sequence ID" value="TRY55106.1"/>
    <property type="molecule type" value="Genomic_DNA"/>
</dbReference>